<evidence type="ECO:0000256" key="9">
    <source>
        <dbReference type="ARBA" id="ARBA00022801"/>
    </source>
</evidence>
<dbReference type="CDD" id="cd04056">
    <property type="entry name" value="Peptidases_S53"/>
    <property type="match status" value="1"/>
</dbReference>
<evidence type="ECO:0000313" key="18">
    <source>
        <dbReference type="EMBL" id="KAJ9613368.1"/>
    </source>
</evidence>
<feature type="binding site" evidence="15">
    <location>
        <position position="605"/>
    </location>
    <ligand>
        <name>Ca(2+)</name>
        <dbReference type="ChEBI" id="CHEBI:29108"/>
    </ligand>
</feature>
<feature type="signal peptide" evidence="16">
    <location>
        <begin position="1"/>
        <end position="20"/>
    </location>
</feature>
<evidence type="ECO:0000313" key="19">
    <source>
        <dbReference type="Proteomes" id="UP001172673"/>
    </source>
</evidence>
<evidence type="ECO:0000256" key="16">
    <source>
        <dbReference type="SAM" id="SignalP"/>
    </source>
</evidence>
<sequence length="624" mass="68108">MHTKIWCLGTCVFLLSAAVAAPPSQSDVFEKLDSVPYGWYQGDFAPDPHQRIKLQIAVQQQDKHVLLKDQLLSISTPGHFLYGQHLSPEELNTFLRPDPTVSSAILAWLQEASIPEIDIEDNGDWFSIHATVEQAEKLLKTQFRYFHHVDNAVPPRLRTLQYSVPHHLHRFIQMIQPTTHFSRAKPYQVGGGSDGPIPVYGSPTKLNVTYCNATTPPDCIRALYKIGNFKANSSSGVKLGISGFNYQQAVHTDLALFLDKWAPKQNASSFNVKTSNGGVNNENGAEVWAAEANLDIQYGVSLAPGIPATFYKTGGLGPLIPDLQQPNNSDSLDVQEPFLEHLQYLLNLSQKDLPTVLSISYGEDEQSHPVSYMKSVCQLFAKLGARGVSVIVSRYVFSCLYILGRLFTYISGDGGPGDGCMTNDGKNTTRFQPQFPASCPWVTSVGGTEQVQPEIATWLSGGGFSDVFARPDYQAKQVGAYLNNTVGEKRFKGLYNRTGRGIPDVAAQAQTTFPIFHMGKERYDGGTSAATPVWAAIVANINSVRLSQGQKPLGFLNPWLYSVGYRGLTDIIHGGSQGCFDAALGSGLLAPEVPFAGWNATKGWDAVSGLGTPNFEKLVQIATT</sequence>
<keyword evidence="5" id="KW-0964">Secreted</keyword>
<gene>
    <name evidence="18" type="ORF">H2200_003310</name>
</gene>
<keyword evidence="9 15" id="KW-0378">Hydrolase</keyword>
<dbReference type="GO" id="GO:0046872">
    <property type="term" value="F:metal ion binding"/>
    <property type="evidence" value="ECO:0007669"/>
    <property type="project" value="UniProtKB-UniRule"/>
</dbReference>
<comment type="caution">
    <text evidence="18">The sequence shown here is derived from an EMBL/GenBank/DDBJ whole genome shotgun (WGS) entry which is preliminary data.</text>
</comment>
<evidence type="ECO:0000256" key="7">
    <source>
        <dbReference type="ARBA" id="ARBA00022723"/>
    </source>
</evidence>
<evidence type="ECO:0000256" key="4">
    <source>
        <dbReference type="ARBA" id="ARBA00012462"/>
    </source>
</evidence>
<feature type="active site" description="Charge relay system" evidence="15">
    <location>
        <position position="291"/>
    </location>
</feature>
<keyword evidence="7 15" id="KW-0479">Metal-binding</keyword>
<dbReference type="SUPFAM" id="SSF54897">
    <property type="entry name" value="Protease propeptides/inhibitors"/>
    <property type="match status" value="1"/>
</dbReference>
<keyword evidence="13" id="KW-0865">Zymogen</keyword>
<evidence type="ECO:0000256" key="14">
    <source>
        <dbReference type="ARBA" id="ARBA00023180"/>
    </source>
</evidence>
<dbReference type="PROSITE" id="PS51695">
    <property type="entry name" value="SEDOLISIN"/>
    <property type="match status" value="1"/>
</dbReference>
<dbReference type="GO" id="GO:0008240">
    <property type="term" value="F:tripeptidyl-peptidase activity"/>
    <property type="evidence" value="ECO:0007669"/>
    <property type="project" value="UniProtKB-EC"/>
</dbReference>
<accession>A0AA39CML9</accession>
<dbReference type="GO" id="GO:0006508">
    <property type="term" value="P:proteolysis"/>
    <property type="evidence" value="ECO:0007669"/>
    <property type="project" value="UniProtKB-KW"/>
</dbReference>
<dbReference type="Gene3D" id="3.40.50.200">
    <property type="entry name" value="Peptidase S8/S53 domain"/>
    <property type="match status" value="2"/>
</dbReference>
<feature type="binding site" evidence="15">
    <location>
        <position position="571"/>
    </location>
    <ligand>
        <name>Ca(2+)</name>
        <dbReference type="ChEBI" id="CHEBI:29108"/>
    </ligand>
</feature>
<comment type="function">
    <text evidence="2">Secreted tripeptidyl-peptidase which degrades proteins at acidic pHs and is involved in virulence.</text>
</comment>
<dbReference type="FunFam" id="3.40.50.200:FF:000015">
    <property type="entry name" value="Tripeptidyl peptidase A"/>
    <property type="match status" value="1"/>
</dbReference>
<comment type="catalytic activity">
    <reaction evidence="1">
        <text>Release of an N-terminal tripeptide from a polypeptide.</text>
        <dbReference type="EC" id="3.4.14.10"/>
    </reaction>
</comment>
<feature type="active site" description="Charge relay system" evidence="15">
    <location>
        <position position="295"/>
    </location>
</feature>
<name>A0AA39CML9_9EURO</name>
<dbReference type="AlphaFoldDB" id="A0AA39CML9"/>
<keyword evidence="11 15" id="KW-0106">Calcium</keyword>
<dbReference type="PANTHER" id="PTHR14218:SF32">
    <property type="entry name" value="TRIPEPTIDYL PEPTIDASE SED3 (AFU_ORTHOLOGUE AFUA_3G08930)"/>
    <property type="match status" value="1"/>
</dbReference>
<evidence type="ECO:0000256" key="3">
    <source>
        <dbReference type="ARBA" id="ARBA00004239"/>
    </source>
</evidence>
<feature type="binding site" evidence="15">
    <location>
        <position position="603"/>
    </location>
    <ligand>
        <name>Ca(2+)</name>
        <dbReference type="ChEBI" id="CHEBI:29108"/>
    </ligand>
</feature>
<dbReference type="EC" id="3.4.14.10" evidence="4"/>
<comment type="cofactor">
    <cofactor evidence="15">
        <name>Ca(2+)</name>
        <dbReference type="ChEBI" id="CHEBI:29108"/>
    </cofactor>
    <text evidence="15">Binds 1 Ca(2+) ion per subunit.</text>
</comment>
<dbReference type="InterPro" id="IPR030400">
    <property type="entry name" value="Sedolisin_dom"/>
</dbReference>
<evidence type="ECO:0000259" key="17">
    <source>
        <dbReference type="PROSITE" id="PS51695"/>
    </source>
</evidence>
<dbReference type="EMBL" id="JAPDRK010000004">
    <property type="protein sequence ID" value="KAJ9613368.1"/>
    <property type="molecule type" value="Genomic_DNA"/>
</dbReference>
<evidence type="ECO:0000256" key="10">
    <source>
        <dbReference type="ARBA" id="ARBA00022825"/>
    </source>
</evidence>
<comment type="subcellular location">
    <subcellularLocation>
        <location evidence="3">Secreted</location>
        <location evidence="3">Extracellular space</location>
    </subcellularLocation>
</comment>
<keyword evidence="12" id="KW-0843">Virulence</keyword>
<evidence type="ECO:0000256" key="15">
    <source>
        <dbReference type="PROSITE-ProRule" id="PRU01032"/>
    </source>
</evidence>
<reference evidence="18" key="1">
    <citation type="submission" date="2022-10" db="EMBL/GenBank/DDBJ databases">
        <title>Culturing micro-colonial fungi from biological soil crusts in the Mojave desert and describing Neophaeococcomyces mojavensis, and introducing the new genera and species Taxawa tesnikishii.</title>
        <authorList>
            <person name="Kurbessoian T."/>
            <person name="Stajich J.E."/>
        </authorList>
    </citation>
    <scope>NUCLEOTIDE SEQUENCE</scope>
    <source>
        <strain evidence="18">TK_41</strain>
    </source>
</reference>
<keyword evidence="6 15" id="KW-0645">Protease</keyword>
<dbReference type="GO" id="GO:0004252">
    <property type="term" value="F:serine-type endopeptidase activity"/>
    <property type="evidence" value="ECO:0007669"/>
    <property type="project" value="UniProtKB-UniRule"/>
</dbReference>
<evidence type="ECO:0000256" key="2">
    <source>
        <dbReference type="ARBA" id="ARBA00002451"/>
    </source>
</evidence>
<dbReference type="GO" id="GO:0005576">
    <property type="term" value="C:extracellular region"/>
    <property type="evidence" value="ECO:0007669"/>
    <property type="project" value="UniProtKB-SubCell"/>
</dbReference>
<keyword evidence="19" id="KW-1185">Reference proteome</keyword>
<evidence type="ECO:0000256" key="6">
    <source>
        <dbReference type="ARBA" id="ARBA00022670"/>
    </source>
</evidence>
<dbReference type="InterPro" id="IPR036852">
    <property type="entry name" value="Peptidase_S8/S53_dom_sf"/>
</dbReference>
<feature type="active site" description="Charge relay system" evidence="15">
    <location>
        <position position="528"/>
    </location>
</feature>
<protein>
    <recommendedName>
        <fullName evidence="4">tripeptidyl-peptidase II</fullName>
        <ecNumber evidence="4">3.4.14.10</ecNumber>
    </recommendedName>
</protein>
<dbReference type="SMART" id="SM00944">
    <property type="entry name" value="Pro-kuma_activ"/>
    <property type="match status" value="1"/>
</dbReference>
<dbReference type="InterPro" id="IPR015366">
    <property type="entry name" value="S53_propep"/>
</dbReference>
<evidence type="ECO:0000256" key="13">
    <source>
        <dbReference type="ARBA" id="ARBA00023145"/>
    </source>
</evidence>
<keyword evidence="8 16" id="KW-0732">Signal</keyword>
<evidence type="ECO:0000256" key="11">
    <source>
        <dbReference type="ARBA" id="ARBA00022837"/>
    </source>
</evidence>
<evidence type="ECO:0000256" key="8">
    <source>
        <dbReference type="ARBA" id="ARBA00022729"/>
    </source>
</evidence>
<dbReference type="Proteomes" id="UP001172673">
    <property type="component" value="Unassembled WGS sequence"/>
</dbReference>
<dbReference type="SUPFAM" id="SSF52743">
    <property type="entry name" value="Subtilisin-like"/>
    <property type="match status" value="1"/>
</dbReference>
<dbReference type="InterPro" id="IPR050819">
    <property type="entry name" value="Tripeptidyl-peptidase_I"/>
</dbReference>
<proteinExistence type="predicted"/>
<dbReference type="Pfam" id="PF09286">
    <property type="entry name" value="Pro-kuma_activ"/>
    <property type="match status" value="1"/>
</dbReference>
<evidence type="ECO:0000256" key="12">
    <source>
        <dbReference type="ARBA" id="ARBA00023026"/>
    </source>
</evidence>
<evidence type="ECO:0000256" key="5">
    <source>
        <dbReference type="ARBA" id="ARBA00022525"/>
    </source>
</evidence>
<evidence type="ECO:0000256" key="1">
    <source>
        <dbReference type="ARBA" id="ARBA00001910"/>
    </source>
</evidence>
<feature type="chain" id="PRO_5041455456" description="tripeptidyl-peptidase II" evidence="16">
    <location>
        <begin position="21"/>
        <end position="624"/>
    </location>
</feature>
<dbReference type="PANTHER" id="PTHR14218">
    <property type="entry name" value="PROTEASE S8 TRIPEPTIDYL PEPTIDASE I CLN2"/>
    <property type="match status" value="1"/>
</dbReference>
<keyword evidence="10 15" id="KW-0720">Serine protease</keyword>
<organism evidence="18 19">
    <name type="scientific">Cladophialophora chaetospira</name>
    <dbReference type="NCBI Taxonomy" id="386627"/>
    <lineage>
        <taxon>Eukaryota</taxon>
        <taxon>Fungi</taxon>
        <taxon>Dikarya</taxon>
        <taxon>Ascomycota</taxon>
        <taxon>Pezizomycotina</taxon>
        <taxon>Eurotiomycetes</taxon>
        <taxon>Chaetothyriomycetidae</taxon>
        <taxon>Chaetothyriales</taxon>
        <taxon>Herpotrichiellaceae</taxon>
        <taxon>Cladophialophora</taxon>
    </lineage>
</organism>
<feature type="binding site" evidence="15">
    <location>
        <position position="570"/>
    </location>
    <ligand>
        <name>Ca(2+)</name>
        <dbReference type="ChEBI" id="CHEBI:29108"/>
    </ligand>
</feature>
<keyword evidence="14" id="KW-0325">Glycoprotein</keyword>
<feature type="domain" description="Peptidase S53" evidence="17">
    <location>
        <begin position="214"/>
        <end position="624"/>
    </location>
</feature>
<dbReference type="CDD" id="cd11377">
    <property type="entry name" value="Pro-peptidase_S53"/>
    <property type="match status" value="1"/>
</dbReference>